<dbReference type="EMBL" id="CP002581">
    <property type="protein sequence ID" value="AJK48814.1"/>
    <property type="molecule type" value="Genomic_DNA"/>
</dbReference>
<evidence type="ECO:0000313" key="2">
    <source>
        <dbReference type="EMBL" id="AJK48814.1"/>
    </source>
</evidence>
<evidence type="ECO:0000313" key="3">
    <source>
        <dbReference type="Proteomes" id="UP000031838"/>
    </source>
</evidence>
<organism evidence="2 3">
    <name type="scientific">Burkholderia plantarii</name>
    <dbReference type="NCBI Taxonomy" id="41899"/>
    <lineage>
        <taxon>Bacteria</taxon>
        <taxon>Pseudomonadati</taxon>
        <taxon>Pseudomonadota</taxon>
        <taxon>Betaproteobacteria</taxon>
        <taxon>Burkholderiales</taxon>
        <taxon>Burkholderiaceae</taxon>
        <taxon>Burkholderia</taxon>
    </lineage>
</organism>
<keyword evidence="3" id="KW-1185">Reference proteome</keyword>
<accession>A0A0B6S362</accession>
<dbReference type="KEGG" id="bpla:bpln_2g08160"/>
<dbReference type="Proteomes" id="UP000031838">
    <property type="component" value="Chromosome 2"/>
</dbReference>
<evidence type="ECO:0008006" key="4">
    <source>
        <dbReference type="Google" id="ProtNLM"/>
    </source>
</evidence>
<dbReference type="HOGENOM" id="CLU_1352506_0_0_4"/>
<name>A0A0B6S362_BURPL</name>
<dbReference type="RefSeq" id="WP_052498415.1">
    <property type="nucleotide sequence ID" value="NZ_BSTO01000015.1"/>
</dbReference>
<dbReference type="KEGG" id="bgp:BGL_2c07300"/>
<proteinExistence type="predicted"/>
<reference evidence="2 3" key="2">
    <citation type="journal article" date="2016" name="Appl. Microbiol. Biotechnol.">
        <title>Mutations improving production and secretion of extracellular lipase by Burkholderia glumae PG1.</title>
        <authorList>
            <person name="Knapp A."/>
            <person name="Voget S."/>
            <person name="Gao R."/>
            <person name="Zaburannyi N."/>
            <person name="Krysciak D."/>
            <person name="Breuer M."/>
            <person name="Hauer B."/>
            <person name="Streit W.R."/>
            <person name="Muller R."/>
            <person name="Daniel R."/>
            <person name="Jaeger K.E."/>
        </authorList>
    </citation>
    <scope>NUCLEOTIDE SEQUENCE [LARGE SCALE GENOMIC DNA]</scope>
    <source>
        <strain evidence="2 3">PG1</strain>
    </source>
</reference>
<evidence type="ECO:0000256" key="1">
    <source>
        <dbReference type="SAM" id="Coils"/>
    </source>
</evidence>
<feature type="coiled-coil region" evidence="1">
    <location>
        <begin position="34"/>
        <end position="75"/>
    </location>
</feature>
<sequence length="202" mass="20973">MMPAAALPPSDEPARLRHALAERDAAAVLLAGRAAAAEERLDAEQARVRMLREQLDDALHALNAARREAAVLEQAFAATPGGLDFARPSLRAMRGRRIVYVGGRPGSNAALERLVGSAGGSVALHDGADMGDECWERLVAGADLVVFAADRVDREAAAKLAAACEARSVPLRRLKAASAAGVVDAIAAEANAARRASGIRLG</sequence>
<dbReference type="AlphaFoldDB" id="A0A0B6S362"/>
<protein>
    <recommendedName>
        <fullName evidence="4">DUF2325 domain-containing protein</fullName>
    </recommendedName>
</protein>
<reference evidence="3" key="1">
    <citation type="submission" date="2011-03" db="EMBL/GenBank/DDBJ databases">
        <authorList>
            <person name="Voget S."/>
            <person name="Streit W.R."/>
            <person name="Jaeger K.E."/>
            <person name="Daniel R."/>
        </authorList>
    </citation>
    <scope>NUCLEOTIDE SEQUENCE [LARGE SCALE GENOMIC DNA]</scope>
    <source>
        <strain evidence="3">PG1</strain>
    </source>
</reference>
<keyword evidence="1" id="KW-0175">Coiled coil</keyword>
<gene>
    <name evidence="2" type="ORF">BGL_2c07300</name>
</gene>